<evidence type="ECO:0000313" key="3">
    <source>
        <dbReference type="Proteomes" id="UP000022910"/>
    </source>
</evidence>
<dbReference type="InterPro" id="IPR011009">
    <property type="entry name" value="Kinase-like_dom_sf"/>
</dbReference>
<dbReference type="InterPro" id="IPR051681">
    <property type="entry name" value="Ser/Thr_Kinases-Pseudokinases"/>
</dbReference>
<dbReference type="PANTHER" id="PTHR44329:SF293">
    <property type="entry name" value="MITOGEN-ACTIVATED PROTEIN KINASE KINASE KINASE"/>
    <property type="match status" value="1"/>
</dbReference>
<evidence type="ECO:0000313" key="2">
    <source>
        <dbReference type="EMBL" id="EXX60769.1"/>
    </source>
</evidence>
<dbReference type="Pfam" id="PF07714">
    <property type="entry name" value="PK_Tyr_Ser-Thr"/>
    <property type="match status" value="1"/>
</dbReference>
<accession>A0A015K085</accession>
<dbReference type="PROSITE" id="PS50011">
    <property type="entry name" value="PROTEIN_KINASE_DOM"/>
    <property type="match status" value="1"/>
</dbReference>
<evidence type="ECO:0000259" key="1">
    <source>
        <dbReference type="PROSITE" id="PS50011"/>
    </source>
</evidence>
<proteinExistence type="predicted"/>
<dbReference type="GO" id="GO:0005524">
    <property type="term" value="F:ATP binding"/>
    <property type="evidence" value="ECO:0007669"/>
    <property type="project" value="InterPro"/>
</dbReference>
<gene>
    <name evidence="2" type="ORF">RirG_176770</name>
</gene>
<dbReference type="Gene3D" id="1.10.510.10">
    <property type="entry name" value="Transferase(Phosphotransferase) domain 1"/>
    <property type="match status" value="1"/>
</dbReference>
<dbReference type="PRINTS" id="PR00109">
    <property type="entry name" value="TYRKINASE"/>
</dbReference>
<dbReference type="InterPro" id="IPR000719">
    <property type="entry name" value="Prot_kinase_dom"/>
</dbReference>
<dbReference type="STRING" id="1432141.A0A015K085"/>
<dbReference type="InterPro" id="IPR001245">
    <property type="entry name" value="Ser-Thr/Tyr_kinase_cat_dom"/>
</dbReference>
<feature type="domain" description="Protein kinase" evidence="1">
    <location>
        <begin position="28"/>
        <end position="268"/>
    </location>
</feature>
<dbReference type="SUPFAM" id="SSF56112">
    <property type="entry name" value="Protein kinase-like (PK-like)"/>
    <property type="match status" value="1"/>
</dbReference>
<dbReference type="OrthoDB" id="10261027at2759"/>
<comment type="caution">
    <text evidence="2">The sequence shown here is derived from an EMBL/GenBank/DDBJ whole genome shotgun (WGS) entry which is preliminary data.</text>
</comment>
<dbReference type="PANTHER" id="PTHR44329">
    <property type="entry name" value="SERINE/THREONINE-PROTEIN KINASE TNNI3K-RELATED"/>
    <property type="match status" value="1"/>
</dbReference>
<dbReference type="HOGENOM" id="CLU_000288_7_0_1"/>
<dbReference type="GO" id="GO:0004674">
    <property type="term" value="F:protein serine/threonine kinase activity"/>
    <property type="evidence" value="ECO:0007669"/>
    <property type="project" value="TreeGrafter"/>
</dbReference>
<dbReference type="AlphaFoldDB" id="A0A015K085"/>
<protein>
    <submittedName>
        <fullName evidence="2">Kic1p</fullName>
    </submittedName>
</protein>
<organism evidence="2 3">
    <name type="scientific">Rhizophagus irregularis (strain DAOM 197198w)</name>
    <name type="common">Glomus intraradices</name>
    <dbReference type="NCBI Taxonomy" id="1432141"/>
    <lineage>
        <taxon>Eukaryota</taxon>
        <taxon>Fungi</taxon>
        <taxon>Fungi incertae sedis</taxon>
        <taxon>Mucoromycota</taxon>
        <taxon>Glomeromycotina</taxon>
        <taxon>Glomeromycetes</taxon>
        <taxon>Glomerales</taxon>
        <taxon>Glomeraceae</taxon>
        <taxon>Rhizophagus</taxon>
    </lineage>
</organism>
<keyword evidence="3" id="KW-1185">Reference proteome</keyword>
<name>A0A015K085_RHIIW</name>
<sequence>MSEMNEWVKWIDEAIAKKHIKHYEYKYFKHIQEIGTGGFGKVYQDAIKELVHEIELQREVTSIITLLAFMELLFQIKNQSDNIKTYLLVMEYADGGSLSKYLKENFEKLTWEVKLKLAYQLASAVSCLHDEDIIHRDLHSNNVLVNQDTIKLADFGLSKRIEASTKKKKDLFDVVPYMDPKKFSNRSYSLNKKSDVYSVGVLLWEISSGKPPFYVEGESYDGCLAVQIMQGHRETTVPYTPIEYVKLYTECWDDNPKNGHLFKKLLKD</sequence>
<reference evidence="2 3" key="1">
    <citation type="submission" date="2014-02" db="EMBL/GenBank/DDBJ databases">
        <title>Single nucleus genome sequencing reveals high similarity among nuclei of an endomycorrhizal fungus.</title>
        <authorList>
            <person name="Lin K."/>
            <person name="Geurts R."/>
            <person name="Zhang Z."/>
            <person name="Limpens E."/>
            <person name="Saunders D.G."/>
            <person name="Mu D."/>
            <person name="Pang E."/>
            <person name="Cao H."/>
            <person name="Cha H."/>
            <person name="Lin T."/>
            <person name="Zhou Q."/>
            <person name="Shang Y."/>
            <person name="Li Y."/>
            <person name="Ivanov S."/>
            <person name="Sharma T."/>
            <person name="Velzen R.V."/>
            <person name="Ruijter N.D."/>
            <person name="Aanen D.K."/>
            <person name="Win J."/>
            <person name="Kamoun S."/>
            <person name="Bisseling T."/>
            <person name="Huang S."/>
        </authorList>
    </citation>
    <scope>NUCLEOTIDE SEQUENCE [LARGE SCALE GENOMIC DNA]</scope>
    <source>
        <strain evidence="3">DAOM197198w</strain>
    </source>
</reference>
<dbReference type="EMBL" id="JEMT01025850">
    <property type="protein sequence ID" value="EXX60769.1"/>
    <property type="molecule type" value="Genomic_DNA"/>
</dbReference>
<dbReference type="Proteomes" id="UP000022910">
    <property type="component" value="Unassembled WGS sequence"/>
</dbReference>